<dbReference type="SUPFAM" id="SSF55874">
    <property type="entry name" value="ATPase domain of HSP90 chaperone/DNA topoisomerase II/histidine kinase"/>
    <property type="match status" value="1"/>
</dbReference>
<evidence type="ECO:0000256" key="9">
    <source>
        <dbReference type="PROSITE-ProRule" id="PRU00169"/>
    </source>
</evidence>
<dbReference type="PROSITE" id="PS50110">
    <property type="entry name" value="RESPONSE_REGULATORY"/>
    <property type="match status" value="1"/>
</dbReference>
<keyword evidence="8" id="KW-0902">Two-component regulatory system</keyword>
<dbReference type="Pfam" id="PF00072">
    <property type="entry name" value="Response_reg"/>
    <property type="match status" value="1"/>
</dbReference>
<feature type="modified residue" description="4-aspartylphosphate" evidence="9">
    <location>
        <position position="661"/>
    </location>
</feature>
<feature type="domain" description="PAC" evidence="13">
    <location>
        <begin position="292"/>
        <end position="342"/>
    </location>
</feature>
<comment type="catalytic activity">
    <reaction evidence="1">
        <text>ATP + protein L-histidine = ADP + protein N-phospho-L-histidine.</text>
        <dbReference type="EC" id="2.7.13.3"/>
    </reaction>
</comment>
<name>A0A154W1B6_9PROT</name>
<dbReference type="SMART" id="SM00388">
    <property type="entry name" value="HisKA"/>
    <property type="match status" value="1"/>
</dbReference>
<dbReference type="Gene3D" id="3.40.50.2300">
    <property type="match status" value="1"/>
</dbReference>
<evidence type="ECO:0000256" key="3">
    <source>
        <dbReference type="ARBA" id="ARBA00022553"/>
    </source>
</evidence>
<dbReference type="PRINTS" id="PR00344">
    <property type="entry name" value="BCTRLSENSOR"/>
</dbReference>
<dbReference type="InterPro" id="IPR013767">
    <property type="entry name" value="PAS_fold"/>
</dbReference>
<dbReference type="SUPFAM" id="SSF55781">
    <property type="entry name" value="GAF domain-like"/>
    <property type="match status" value="1"/>
</dbReference>
<evidence type="ECO:0000256" key="7">
    <source>
        <dbReference type="ARBA" id="ARBA00022840"/>
    </source>
</evidence>
<dbReference type="InterPro" id="IPR001789">
    <property type="entry name" value="Sig_transdc_resp-reg_receiver"/>
</dbReference>
<dbReference type="Gene3D" id="3.30.565.10">
    <property type="entry name" value="Histidine kinase-like ATPase, C-terminal domain"/>
    <property type="match status" value="1"/>
</dbReference>
<dbReference type="InterPro" id="IPR036097">
    <property type="entry name" value="HisK_dim/P_sf"/>
</dbReference>
<dbReference type="PROSITE" id="PS50113">
    <property type="entry name" value="PAC"/>
    <property type="match status" value="1"/>
</dbReference>
<dbReference type="Gene3D" id="1.10.287.130">
    <property type="match status" value="1"/>
</dbReference>
<dbReference type="EC" id="2.7.13.3" evidence="2"/>
<evidence type="ECO:0000259" key="13">
    <source>
        <dbReference type="PROSITE" id="PS50113"/>
    </source>
</evidence>
<evidence type="ECO:0000256" key="8">
    <source>
        <dbReference type="ARBA" id="ARBA00023012"/>
    </source>
</evidence>
<keyword evidence="15" id="KW-1185">Reference proteome</keyword>
<organism evidence="14 15">
    <name type="scientific">Oceanibaculum pacificum</name>
    <dbReference type="NCBI Taxonomy" id="580166"/>
    <lineage>
        <taxon>Bacteria</taxon>
        <taxon>Pseudomonadati</taxon>
        <taxon>Pseudomonadota</taxon>
        <taxon>Alphaproteobacteria</taxon>
        <taxon>Rhodospirillales</taxon>
        <taxon>Oceanibaculaceae</taxon>
        <taxon>Oceanibaculum</taxon>
    </lineage>
</organism>
<dbReference type="Pfam" id="PF01590">
    <property type="entry name" value="GAF"/>
    <property type="match status" value="1"/>
</dbReference>
<evidence type="ECO:0000313" key="14">
    <source>
        <dbReference type="EMBL" id="KZD07290.1"/>
    </source>
</evidence>
<accession>A0A154W1B6</accession>
<dbReference type="AlphaFoldDB" id="A0A154W1B6"/>
<dbReference type="SMART" id="SM00065">
    <property type="entry name" value="GAF"/>
    <property type="match status" value="1"/>
</dbReference>
<keyword evidence="6" id="KW-0418">Kinase</keyword>
<dbReference type="SUPFAM" id="SSF47384">
    <property type="entry name" value="Homodimeric domain of signal transducing histidine kinase"/>
    <property type="match status" value="1"/>
</dbReference>
<dbReference type="InterPro" id="IPR003594">
    <property type="entry name" value="HATPase_dom"/>
</dbReference>
<keyword evidence="5" id="KW-0547">Nucleotide-binding</keyword>
<dbReference type="Gene3D" id="3.30.450.20">
    <property type="entry name" value="PAS domain"/>
    <property type="match status" value="1"/>
</dbReference>
<dbReference type="SMART" id="SM00387">
    <property type="entry name" value="HATPase_c"/>
    <property type="match status" value="1"/>
</dbReference>
<dbReference type="InterPro" id="IPR036890">
    <property type="entry name" value="HATPase_C_sf"/>
</dbReference>
<dbReference type="InterPro" id="IPR003661">
    <property type="entry name" value="HisK_dim/P_dom"/>
</dbReference>
<sequence>MAVFVSNRNSLIPWQVLSDRIWRRLPKFQRREDLRHQQTVHGLKRQIARQRALVLLAQFALEDVPLDDLFQRTADILASTLRATIITVLEYRSPDNMLCLRAGIGWPQERMAQAYCSLDDSPLAQFIVNTEMPVLVDDLQQDARYAVSPQLAGRGVRAAVSVMLRCQGNIYGLLGAFTPEPHAFTEEDASFIQSVAFILSGALSREADARALESQRLRLQGILDTAVDGIVSIDPEGIIEAVNPAIETMFGYQPGTLLGRNIVELMPERYRAHHKRGLRRYLDAGESTVIGQRKELAGLRQDGSEFPIEMSVGEIRTASEHLFIGTVHDLTDRKATEDQLRQAQKMEAVGQLTGGVAHDFNNLLTVVLGNAEMLAEDLPLDEVQQRMMCNIIKAAQSGAELTRRLLAFSRRQNLQPEIIHVQALITENSELLRRTLGERINIKTESDPDLWPALADPTQLETALINLALNARDAMPYGGKLSVEAANRTVEKDNEDAAAGAYVMIAVTDSGTGIPADILPRLYEPFFTTKEVGKGSGLGLSMVYGFVRQTGGFMRIDSEIGRGTRIELYLPRAERHLANPASLPDRLPDNISERVLAGEARPSRAAGINVLLVEDDPMVGAYLRDALSEAGYTVVSATNAHEALAQLRAPDCPDFQLMLTDVVMPGGVDGYALAVDAARLRPEMAIMLSSGYNDQYGERSNAAAPWPMLQKPYTRAALHGAIDALLSSRGTALHQPLNDMAAKGNTQ</sequence>
<dbReference type="Pfam" id="PF02518">
    <property type="entry name" value="HATPase_c"/>
    <property type="match status" value="1"/>
</dbReference>
<dbReference type="InterPro" id="IPR005467">
    <property type="entry name" value="His_kinase_dom"/>
</dbReference>
<dbReference type="InterPro" id="IPR003018">
    <property type="entry name" value="GAF"/>
</dbReference>
<keyword evidence="7" id="KW-0067">ATP-binding</keyword>
<evidence type="ECO:0000256" key="5">
    <source>
        <dbReference type="ARBA" id="ARBA00022741"/>
    </source>
</evidence>
<dbReference type="Pfam" id="PF00512">
    <property type="entry name" value="HisKA"/>
    <property type="match status" value="1"/>
</dbReference>
<dbReference type="Proteomes" id="UP000076400">
    <property type="component" value="Unassembled WGS sequence"/>
</dbReference>
<protein>
    <recommendedName>
        <fullName evidence="2">histidine kinase</fullName>
        <ecNumber evidence="2">2.7.13.3</ecNumber>
    </recommendedName>
</protein>
<dbReference type="PANTHER" id="PTHR43065:SF49">
    <property type="entry name" value="HISTIDINE KINASE"/>
    <property type="match status" value="1"/>
</dbReference>
<proteinExistence type="predicted"/>
<dbReference type="InterPro" id="IPR004358">
    <property type="entry name" value="Sig_transdc_His_kin-like_C"/>
</dbReference>
<dbReference type="SUPFAM" id="SSF55785">
    <property type="entry name" value="PYP-like sensor domain (PAS domain)"/>
    <property type="match status" value="1"/>
</dbReference>
<dbReference type="InterPro" id="IPR011006">
    <property type="entry name" value="CheY-like_superfamily"/>
</dbReference>
<dbReference type="InterPro" id="IPR000700">
    <property type="entry name" value="PAS-assoc_C"/>
</dbReference>
<evidence type="ECO:0000259" key="11">
    <source>
        <dbReference type="PROSITE" id="PS50110"/>
    </source>
</evidence>
<dbReference type="SMART" id="SM00448">
    <property type="entry name" value="REC"/>
    <property type="match status" value="1"/>
</dbReference>
<dbReference type="GO" id="GO:0000155">
    <property type="term" value="F:phosphorelay sensor kinase activity"/>
    <property type="evidence" value="ECO:0007669"/>
    <property type="project" value="InterPro"/>
</dbReference>
<dbReference type="SMART" id="SM00091">
    <property type="entry name" value="PAS"/>
    <property type="match status" value="1"/>
</dbReference>
<dbReference type="GO" id="GO:0006355">
    <property type="term" value="P:regulation of DNA-templated transcription"/>
    <property type="evidence" value="ECO:0007669"/>
    <property type="project" value="InterPro"/>
</dbReference>
<reference evidence="14 15" key="1">
    <citation type="submission" date="2015-12" db="EMBL/GenBank/DDBJ databases">
        <title>Genome sequence of Oceanibaculum pacificum MCCC 1A02656.</title>
        <authorList>
            <person name="Lu L."/>
            <person name="Lai Q."/>
            <person name="Shao Z."/>
            <person name="Qian P."/>
        </authorList>
    </citation>
    <scope>NUCLEOTIDE SEQUENCE [LARGE SCALE GENOMIC DNA]</scope>
    <source>
        <strain evidence="14 15">MCCC 1A02656</strain>
    </source>
</reference>
<feature type="domain" description="PAS" evidence="12">
    <location>
        <begin position="215"/>
        <end position="285"/>
    </location>
</feature>
<dbReference type="InterPro" id="IPR035965">
    <property type="entry name" value="PAS-like_dom_sf"/>
</dbReference>
<feature type="domain" description="Response regulatory" evidence="11">
    <location>
        <begin position="609"/>
        <end position="726"/>
    </location>
</feature>
<evidence type="ECO:0000256" key="4">
    <source>
        <dbReference type="ARBA" id="ARBA00022679"/>
    </source>
</evidence>
<dbReference type="Gene3D" id="3.30.450.40">
    <property type="match status" value="1"/>
</dbReference>
<evidence type="ECO:0000256" key="2">
    <source>
        <dbReference type="ARBA" id="ARBA00012438"/>
    </source>
</evidence>
<evidence type="ECO:0000313" key="15">
    <source>
        <dbReference type="Proteomes" id="UP000076400"/>
    </source>
</evidence>
<dbReference type="CDD" id="cd00130">
    <property type="entry name" value="PAS"/>
    <property type="match status" value="1"/>
</dbReference>
<dbReference type="Pfam" id="PF00989">
    <property type="entry name" value="PAS"/>
    <property type="match status" value="1"/>
</dbReference>
<dbReference type="GO" id="GO:0005524">
    <property type="term" value="F:ATP binding"/>
    <property type="evidence" value="ECO:0007669"/>
    <property type="project" value="UniProtKB-KW"/>
</dbReference>
<feature type="domain" description="Histidine kinase" evidence="10">
    <location>
        <begin position="355"/>
        <end position="574"/>
    </location>
</feature>
<dbReference type="PANTHER" id="PTHR43065">
    <property type="entry name" value="SENSOR HISTIDINE KINASE"/>
    <property type="match status" value="1"/>
</dbReference>
<evidence type="ECO:0000259" key="12">
    <source>
        <dbReference type="PROSITE" id="PS50112"/>
    </source>
</evidence>
<dbReference type="InterPro" id="IPR029016">
    <property type="entry name" value="GAF-like_dom_sf"/>
</dbReference>
<dbReference type="NCBIfam" id="TIGR00229">
    <property type="entry name" value="sensory_box"/>
    <property type="match status" value="1"/>
</dbReference>
<dbReference type="PROSITE" id="PS50112">
    <property type="entry name" value="PAS"/>
    <property type="match status" value="1"/>
</dbReference>
<keyword evidence="3 9" id="KW-0597">Phosphoprotein</keyword>
<dbReference type="CDD" id="cd00082">
    <property type="entry name" value="HisKA"/>
    <property type="match status" value="1"/>
</dbReference>
<dbReference type="STRING" id="580166.AUP43_10250"/>
<keyword evidence="4" id="KW-0808">Transferase</keyword>
<dbReference type="PROSITE" id="PS50109">
    <property type="entry name" value="HIS_KIN"/>
    <property type="match status" value="1"/>
</dbReference>
<evidence type="ECO:0000256" key="1">
    <source>
        <dbReference type="ARBA" id="ARBA00000085"/>
    </source>
</evidence>
<evidence type="ECO:0000256" key="6">
    <source>
        <dbReference type="ARBA" id="ARBA00022777"/>
    </source>
</evidence>
<comment type="caution">
    <text evidence="14">The sequence shown here is derived from an EMBL/GenBank/DDBJ whole genome shotgun (WGS) entry which is preliminary data.</text>
</comment>
<dbReference type="EMBL" id="LPXN01000117">
    <property type="protein sequence ID" value="KZD07290.1"/>
    <property type="molecule type" value="Genomic_DNA"/>
</dbReference>
<dbReference type="SUPFAM" id="SSF52172">
    <property type="entry name" value="CheY-like"/>
    <property type="match status" value="1"/>
</dbReference>
<dbReference type="InterPro" id="IPR000014">
    <property type="entry name" value="PAS"/>
</dbReference>
<gene>
    <name evidence="14" type="ORF">AUP43_10250</name>
</gene>
<evidence type="ECO:0000259" key="10">
    <source>
        <dbReference type="PROSITE" id="PS50109"/>
    </source>
</evidence>